<dbReference type="InterPro" id="IPR036875">
    <property type="entry name" value="Znf_CCHC_sf"/>
</dbReference>
<dbReference type="Gene3D" id="4.10.60.10">
    <property type="entry name" value="Zinc finger, CCHC-type"/>
    <property type="match status" value="1"/>
</dbReference>
<dbReference type="SMART" id="SM00343">
    <property type="entry name" value="ZnF_C2HC"/>
    <property type="match status" value="2"/>
</dbReference>
<keyword evidence="4" id="KW-1185">Reference proteome</keyword>
<dbReference type="PANTHER" id="PTHR37984">
    <property type="entry name" value="PROTEIN CBG26694"/>
    <property type="match status" value="1"/>
</dbReference>
<organism evidence="3 4">
    <name type="scientific">Trichinella spiralis</name>
    <name type="common">Trichina worm</name>
    <dbReference type="NCBI Taxonomy" id="6334"/>
    <lineage>
        <taxon>Eukaryota</taxon>
        <taxon>Metazoa</taxon>
        <taxon>Ecdysozoa</taxon>
        <taxon>Nematoda</taxon>
        <taxon>Enoplea</taxon>
        <taxon>Dorylaimia</taxon>
        <taxon>Trichinellida</taxon>
        <taxon>Trichinellidae</taxon>
        <taxon>Trichinella</taxon>
    </lineage>
</organism>
<keyword evidence="1" id="KW-0479">Metal-binding</keyword>
<keyword evidence="1" id="KW-0862">Zinc</keyword>
<feature type="domain" description="CCHC-type" evidence="2">
    <location>
        <begin position="264"/>
        <end position="279"/>
    </location>
</feature>
<evidence type="ECO:0000313" key="4">
    <source>
        <dbReference type="Proteomes" id="UP000054776"/>
    </source>
</evidence>
<dbReference type="InterPro" id="IPR043502">
    <property type="entry name" value="DNA/RNA_pol_sf"/>
</dbReference>
<name>A0A0V1B8G4_TRISP</name>
<dbReference type="SUPFAM" id="SSF57756">
    <property type="entry name" value="Retrovirus zinc finger-like domains"/>
    <property type="match status" value="1"/>
</dbReference>
<dbReference type="PANTHER" id="PTHR37984:SF5">
    <property type="entry name" value="PROTEIN NYNRIN-LIKE"/>
    <property type="match status" value="1"/>
</dbReference>
<evidence type="ECO:0000259" key="2">
    <source>
        <dbReference type="PROSITE" id="PS50158"/>
    </source>
</evidence>
<dbReference type="GO" id="GO:0008270">
    <property type="term" value="F:zinc ion binding"/>
    <property type="evidence" value="ECO:0007669"/>
    <property type="project" value="UniProtKB-KW"/>
</dbReference>
<protein>
    <recommendedName>
        <fullName evidence="2">CCHC-type domain-containing protein</fullName>
    </recommendedName>
</protein>
<evidence type="ECO:0000313" key="3">
    <source>
        <dbReference type="EMBL" id="KRY33265.1"/>
    </source>
</evidence>
<reference evidence="3 4" key="1">
    <citation type="submission" date="2015-01" db="EMBL/GenBank/DDBJ databases">
        <title>Evolution of Trichinella species and genotypes.</title>
        <authorList>
            <person name="Korhonen P.K."/>
            <person name="Edoardo P."/>
            <person name="Giuseppe L.R."/>
            <person name="Gasser R.B."/>
        </authorList>
    </citation>
    <scope>NUCLEOTIDE SEQUENCE [LARGE SCALE GENOMIC DNA]</scope>
    <source>
        <strain evidence="3">ISS3</strain>
    </source>
</reference>
<dbReference type="PROSITE" id="PS50158">
    <property type="entry name" value="ZF_CCHC"/>
    <property type="match status" value="1"/>
</dbReference>
<dbReference type="GO" id="GO:0019899">
    <property type="term" value="F:enzyme binding"/>
    <property type="evidence" value="ECO:0007669"/>
    <property type="project" value="UniProtKB-ARBA"/>
</dbReference>
<dbReference type="InParanoid" id="A0A0V1B8G4"/>
<dbReference type="EMBL" id="JYDH01000085">
    <property type="protein sequence ID" value="KRY33265.1"/>
    <property type="molecule type" value="Genomic_DNA"/>
</dbReference>
<dbReference type="Gene3D" id="3.30.70.270">
    <property type="match status" value="1"/>
</dbReference>
<sequence length="485" mass="54632">MQRKINKTAMPTVMNNYRLSMFLNLAQKWTLNRDKVERVVGTTLSLIKLAIDPIAPDAEKKWKFWLLQFQDFVQLTVEPGIDLVKILRLYLTGSTFEYVQDCKTYDEAIAKLNEVYVKPKNVIFARYEFISRKQRDGESLEEFLHALQRLSKNCEYKNVTAEQYREEMIRDAFINSMSSNEIRTRLLEHSVISLQETVNKAMTLNSAKENAKLYTNSDPIIHLVSAADPGIEMTNTSAAIKQEYYFCGKRRHPRANCPARNTTCNNCGKVGHFAKVCRSASKRTVSVSVTSLISSSSSSTATELKNVIVEAKINEINITALIDIGSSLSFIDELTGCAIELHGFHYSNSKLHVLPNVCTDVIIGQDILQLHSSMTVSFCGPKAPLTICGLALAKIPALSLFANLSINCKPVATLVVTTDNHKKRTMIDYSQTVSHFTLFDAYPLPKISDMVQAISKYRFYSTVDLKSAYYQIPINARDKPFEALL</sequence>
<accession>A0A0V1B8G4</accession>
<dbReference type="OrthoDB" id="5920390at2759"/>
<proteinExistence type="predicted"/>
<dbReference type="eggNOG" id="KOG0017">
    <property type="taxonomic scope" value="Eukaryota"/>
</dbReference>
<dbReference type="Gene3D" id="3.10.10.10">
    <property type="entry name" value="HIV Type 1 Reverse Transcriptase, subunit A, domain 1"/>
    <property type="match status" value="1"/>
</dbReference>
<dbReference type="InterPro" id="IPR043128">
    <property type="entry name" value="Rev_trsase/Diguanyl_cyclase"/>
</dbReference>
<dbReference type="AlphaFoldDB" id="A0A0V1B8G4"/>
<dbReference type="SUPFAM" id="SSF56672">
    <property type="entry name" value="DNA/RNA polymerases"/>
    <property type="match status" value="1"/>
</dbReference>
<keyword evidence="1" id="KW-0863">Zinc-finger</keyword>
<comment type="caution">
    <text evidence="3">The sequence shown here is derived from an EMBL/GenBank/DDBJ whole genome shotgun (WGS) entry which is preliminary data.</text>
</comment>
<evidence type="ECO:0000256" key="1">
    <source>
        <dbReference type="PROSITE-ProRule" id="PRU00047"/>
    </source>
</evidence>
<gene>
    <name evidence="3" type="primary">K02A2.6</name>
    <name evidence="3" type="ORF">T01_355</name>
</gene>
<dbReference type="Proteomes" id="UP000054776">
    <property type="component" value="Unassembled WGS sequence"/>
</dbReference>
<dbReference type="InterPro" id="IPR050951">
    <property type="entry name" value="Retrovirus_Pol_polyprotein"/>
</dbReference>
<dbReference type="GO" id="GO:0003676">
    <property type="term" value="F:nucleic acid binding"/>
    <property type="evidence" value="ECO:0007669"/>
    <property type="project" value="InterPro"/>
</dbReference>
<dbReference type="InterPro" id="IPR001878">
    <property type="entry name" value="Znf_CCHC"/>
</dbReference>